<dbReference type="EMBL" id="BPVZ01000196">
    <property type="protein sequence ID" value="GKV45583.1"/>
    <property type="molecule type" value="Genomic_DNA"/>
</dbReference>
<reference evidence="1 2" key="1">
    <citation type="journal article" date="2021" name="Commun. Biol.">
        <title>The genome of Shorea leprosula (Dipterocarpaceae) highlights the ecological relevance of drought in aseasonal tropical rainforests.</title>
        <authorList>
            <person name="Ng K.K.S."/>
            <person name="Kobayashi M.J."/>
            <person name="Fawcett J.A."/>
            <person name="Hatakeyama M."/>
            <person name="Paape T."/>
            <person name="Ng C.H."/>
            <person name="Ang C.C."/>
            <person name="Tnah L.H."/>
            <person name="Lee C.T."/>
            <person name="Nishiyama T."/>
            <person name="Sese J."/>
            <person name="O'Brien M.J."/>
            <person name="Copetti D."/>
            <person name="Mohd Noor M.I."/>
            <person name="Ong R.C."/>
            <person name="Putra M."/>
            <person name="Sireger I.Z."/>
            <person name="Indrioko S."/>
            <person name="Kosugi Y."/>
            <person name="Izuno A."/>
            <person name="Isagi Y."/>
            <person name="Lee S.L."/>
            <person name="Shimizu K.K."/>
        </authorList>
    </citation>
    <scope>NUCLEOTIDE SEQUENCE [LARGE SCALE GENOMIC DNA]</scope>
    <source>
        <strain evidence="1">214</strain>
    </source>
</reference>
<evidence type="ECO:0000313" key="1">
    <source>
        <dbReference type="EMBL" id="GKV45583.1"/>
    </source>
</evidence>
<keyword evidence="2" id="KW-1185">Reference proteome</keyword>
<evidence type="ECO:0000313" key="2">
    <source>
        <dbReference type="Proteomes" id="UP001054252"/>
    </source>
</evidence>
<gene>
    <name evidence="1" type="ORF">SLEP1_g52649</name>
</gene>
<sequence>MKCPTALRRHASPLPFLHLPSDGSGRLLALLHKNV</sequence>
<name>A0AAV5M7V5_9ROSI</name>
<organism evidence="1 2">
    <name type="scientific">Rubroshorea leprosula</name>
    <dbReference type="NCBI Taxonomy" id="152421"/>
    <lineage>
        <taxon>Eukaryota</taxon>
        <taxon>Viridiplantae</taxon>
        <taxon>Streptophyta</taxon>
        <taxon>Embryophyta</taxon>
        <taxon>Tracheophyta</taxon>
        <taxon>Spermatophyta</taxon>
        <taxon>Magnoliopsida</taxon>
        <taxon>eudicotyledons</taxon>
        <taxon>Gunneridae</taxon>
        <taxon>Pentapetalae</taxon>
        <taxon>rosids</taxon>
        <taxon>malvids</taxon>
        <taxon>Malvales</taxon>
        <taxon>Dipterocarpaceae</taxon>
        <taxon>Rubroshorea</taxon>
    </lineage>
</organism>
<comment type="caution">
    <text evidence="1">The sequence shown here is derived from an EMBL/GenBank/DDBJ whole genome shotgun (WGS) entry which is preliminary data.</text>
</comment>
<dbReference type="Proteomes" id="UP001054252">
    <property type="component" value="Unassembled WGS sequence"/>
</dbReference>
<dbReference type="AlphaFoldDB" id="A0AAV5M7V5"/>
<protein>
    <submittedName>
        <fullName evidence="1">Uncharacterized protein</fullName>
    </submittedName>
</protein>
<accession>A0AAV5M7V5</accession>
<proteinExistence type="predicted"/>